<evidence type="ECO:0000259" key="2">
    <source>
        <dbReference type="PROSITE" id="PS50994"/>
    </source>
</evidence>
<dbReference type="Pfam" id="PF09299">
    <property type="entry name" value="Mu-transpos_C"/>
    <property type="match status" value="1"/>
</dbReference>
<protein>
    <submittedName>
        <fullName evidence="4">Transposase</fullName>
    </submittedName>
</protein>
<dbReference type="Gene3D" id="3.30.420.10">
    <property type="entry name" value="Ribonuclease H-like superfamily/Ribonuclease H"/>
    <property type="match status" value="1"/>
</dbReference>
<sequence length="640" mass="72853">MKLFYSAKELSEMNLHGLPSTVQNITATANRNNWNKQERQGRGGGYEYEVASMPPEIQQQIREYEIANLVIEPRHAKVKSLTIPESKELDQLTTEQREIADARLYLVAAVAELEKTTTRLNAVKTIVKQAKAGELEPSLQEAAYLANARRQKGRVISERSLMRYVLTAAKCETPAERVQALAPGQPKAKPLKSIPWLPLFLKIYQVPSGISVEEAYVEFVNICIAQKKEYPTIHQVRYALRRMSEIDREKGRVTGSDRKAVLPYVKRNWEVLGLNGAWVGDGTSMKLKVQHPDHGRPFIPELTMIIDAANRYIVGWSVSLAENTLAVADAFRHGVEKHGLPLIYYSDNGGGQTAKHLDHDVTGIFARLGVEHKTGIPGNPQGRGIIERLNRTVAQRIARQFPTYFGGNSDRESVRKMLVAVDSASNAVAKGKELTTQQETTVNKIPSWQQFIDMCQAGIDWYNNEHIHRELGTTPAEARKKQLETAEVDYLTDAEIRDLFRPSEIRTVQRGWVSLYNNQYFSMDLAPYNGLEVQVSFDIHDASSVIIRDIDGRFICEAEFDGNKRDAFPKAYVEEVRERRRKNRLRTLQKRMEEVEAEARGTIDHQPDFSNFIEMPKEEKEPVFLFESEREEFELKKKKA</sequence>
<name>A0A2U2APH5_9GAMM</name>
<dbReference type="Pfam" id="PF00665">
    <property type="entry name" value="rve"/>
    <property type="match status" value="1"/>
</dbReference>
<dbReference type="Gene3D" id="1.10.10.10">
    <property type="entry name" value="Winged helix-like DNA-binding domain superfamily/Winged helix DNA-binding domain"/>
    <property type="match status" value="1"/>
</dbReference>
<dbReference type="InterPro" id="IPR036397">
    <property type="entry name" value="RNaseH_sf"/>
</dbReference>
<reference evidence="4 5" key="1">
    <citation type="journal article" date="2018" name="Genome Announc.">
        <title>Ignatzschineria cameli sp. nov., isolated from necrotic foot tissue of dromedaries (Camelus dromedarius) and associated maggots (Wohlfahrtia species) in Dubai.</title>
        <authorList>
            <person name="Tsang C.C."/>
            <person name="Tang J.Y."/>
            <person name="Fong J.Y."/>
            <person name="Kinne J."/>
            <person name="Lee H.H."/>
            <person name="Joseph M."/>
            <person name="Jose S."/>
            <person name="Schuster R.K."/>
            <person name="Tang Y."/>
            <person name="Sivakumar S."/>
            <person name="Chen J.H."/>
            <person name="Teng J.L."/>
            <person name="Lau S.K."/>
            <person name="Wernery U."/>
            <person name="Woo P.C."/>
        </authorList>
    </citation>
    <scope>NUCLEOTIDE SEQUENCE [LARGE SCALE GENOMIC DNA]</scope>
    <source>
        <strain evidence="4 5">KCTC 22643</strain>
    </source>
</reference>
<dbReference type="SUPFAM" id="SSF53098">
    <property type="entry name" value="Ribonuclease H-like"/>
    <property type="match status" value="1"/>
</dbReference>
<dbReference type="PROSITE" id="PS51702">
    <property type="entry name" value="HTH_MU"/>
    <property type="match status" value="1"/>
</dbReference>
<evidence type="ECO:0000313" key="4">
    <source>
        <dbReference type="EMBL" id="PWD85113.1"/>
    </source>
</evidence>
<dbReference type="Pfam" id="PF02316">
    <property type="entry name" value="HTH_Tnp_Mu_1"/>
    <property type="match status" value="1"/>
</dbReference>
<dbReference type="SUPFAM" id="SSF46955">
    <property type="entry name" value="Putative DNA-binding domain"/>
    <property type="match status" value="1"/>
</dbReference>
<dbReference type="Proteomes" id="UP000244948">
    <property type="component" value="Unassembled WGS sequence"/>
</dbReference>
<evidence type="ECO:0000259" key="3">
    <source>
        <dbReference type="PROSITE" id="PS51702"/>
    </source>
</evidence>
<dbReference type="InterPro" id="IPR009061">
    <property type="entry name" value="DNA-bd_dom_put_sf"/>
</dbReference>
<organism evidence="4 5">
    <name type="scientific">Ignatzschineria indica</name>
    <dbReference type="NCBI Taxonomy" id="472583"/>
    <lineage>
        <taxon>Bacteria</taxon>
        <taxon>Pseudomonadati</taxon>
        <taxon>Pseudomonadota</taxon>
        <taxon>Gammaproteobacteria</taxon>
        <taxon>Cardiobacteriales</taxon>
        <taxon>Ignatzschineriaceae</taxon>
        <taxon>Ignatzschineria</taxon>
    </lineage>
</organism>
<accession>A0A2U2APH5</accession>
<dbReference type="Gene3D" id="2.30.30.130">
    <property type="entry name" value="Transposase, Mu, C-terminal"/>
    <property type="match status" value="1"/>
</dbReference>
<dbReference type="GO" id="GO:0003677">
    <property type="term" value="F:DNA binding"/>
    <property type="evidence" value="ECO:0007669"/>
    <property type="project" value="InterPro"/>
</dbReference>
<evidence type="ECO:0000256" key="1">
    <source>
        <dbReference type="SAM" id="Coils"/>
    </source>
</evidence>
<dbReference type="InterPro" id="IPR015378">
    <property type="entry name" value="Transposase-like_Mu_C"/>
</dbReference>
<dbReference type="InterPro" id="IPR009004">
    <property type="entry name" value="Transposase_Mu_C"/>
</dbReference>
<gene>
    <name evidence="4" type="ORF">DC082_02875</name>
</gene>
<keyword evidence="5" id="KW-1185">Reference proteome</keyword>
<keyword evidence="1" id="KW-0175">Coiled coil</keyword>
<dbReference type="GO" id="GO:0015074">
    <property type="term" value="P:DNA integration"/>
    <property type="evidence" value="ECO:0007669"/>
    <property type="project" value="InterPro"/>
</dbReference>
<feature type="coiled-coil region" evidence="1">
    <location>
        <begin position="578"/>
        <end position="605"/>
    </location>
</feature>
<comment type="caution">
    <text evidence="4">The sequence shown here is derived from an EMBL/GenBank/DDBJ whole genome shotgun (WGS) entry which is preliminary data.</text>
</comment>
<dbReference type="EMBL" id="QEWR01000002">
    <property type="protein sequence ID" value="PWD85113.1"/>
    <property type="molecule type" value="Genomic_DNA"/>
</dbReference>
<dbReference type="SUPFAM" id="SSF50610">
    <property type="entry name" value="mu transposase, C-terminal domain"/>
    <property type="match status" value="1"/>
</dbReference>
<dbReference type="InterPro" id="IPR001584">
    <property type="entry name" value="Integrase_cat-core"/>
</dbReference>
<dbReference type="InterPro" id="IPR036388">
    <property type="entry name" value="WH-like_DNA-bd_sf"/>
</dbReference>
<dbReference type="InterPro" id="IPR012337">
    <property type="entry name" value="RNaseH-like_sf"/>
</dbReference>
<dbReference type="InterPro" id="IPR003314">
    <property type="entry name" value="Mu-type_HTH"/>
</dbReference>
<feature type="domain" description="HTH Mu-type" evidence="3">
    <location>
        <begin position="3"/>
        <end position="69"/>
    </location>
</feature>
<proteinExistence type="predicted"/>
<dbReference type="PROSITE" id="PS50994">
    <property type="entry name" value="INTEGRASE"/>
    <property type="match status" value="1"/>
</dbReference>
<evidence type="ECO:0000313" key="5">
    <source>
        <dbReference type="Proteomes" id="UP000244948"/>
    </source>
</evidence>
<feature type="domain" description="Integrase catalytic" evidence="2">
    <location>
        <begin position="259"/>
        <end position="483"/>
    </location>
</feature>
<dbReference type="AlphaFoldDB" id="A0A2U2APH5"/>